<organism evidence="1">
    <name type="scientific">Lepeophtheirus salmonis</name>
    <name type="common">Salmon louse</name>
    <name type="synonym">Caligus salmonis</name>
    <dbReference type="NCBI Taxonomy" id="72036"/>
    <lineage>
        <taxon>Eukaryota</taxon>
        <taxon>Metazoa</taxon>
        <taxon>Ecdysozoa</taxon>
        <taxon>Arthropoda</taxon>
        <taxon>Crustacea</taxon>
        <taxon>Multicrustacea</taxon>
        <taxon>Hexanauplia</taxon>
        <taxon>Copepoda</taxon>
        <taxon>Siphonostomatoida</taxon>
        <taxon>Caligidae</taxon>
        <taxon>Lepeophtheirus</taxon>
    </lineage>
</organism>
<name>A0A0K2TU63_LEPSM</name>
<reference evidence="1" key="1">
    <citation type="submission" date="2014-05" db="EMBL/GenBank/DDBJ databases">
        <authorList>
            <person name="Chronopoulou M."/>
        </authorList>
    </citation>
    <scope>NUCLEOTIDE SEQUENCE</scope>
    <source>
        <tissue evidence="1">Whole organism</tissue>
    </source>
</reference>
<accession>A0A0K2TU63</accession>
<proteinExistence type="predicted"/>
<dbReference type="AlphaFoldDB" id="A0A0K2TU63"/>
<evidence type="ECO:0000313" key="1">
    <source>
        <dbReference type="EMBL" id="CDW29554.1"/>
    </source>
</evidence>
<sequence>MTSILKAWWKSNISRIRGML</sequence>
<dbReference type="EMBL" id="HACA01012193">
    <property type="protein sequence ID" value="CDW29554.1"/>
    <property type="molecule type" value="Transcribed_RNA"/>
</dbReference>
<protein>
    <submittedName>
        <fullName evidence="1">Uncharacterized protein</fullName>
    </submittedName>
</protein>